<sequence length="163" mass="19115">MHNFFHVAKYVTRLLRLFDLRHAHLNSEDTPYFQVTYRFVHSVARRYLHSLFPARHSLKHGVTSRDRFDCYYKNRIGSCGTAKSAAVAVNDLEMLGWFVCCFVSVARQPRRRYGIVIAKFETRGVVFEVCSSPAFSRHRTLHRREKNKKIYSLVDSEKISLLT</sequence>
<proteinExistence type="predicted"/>
<gene>
    <name evidence="1" type="ORF">PUN28_011372</name>
</gene>
<organism evidence="1 2">
    <name type="scientific">Cardiocondyla obscurior</name>
    <dbReference type="NCBI Taxonomy" id="286306"/>
    <lineage>
        <taxon>Eukaryota</taxon>
        <taxon>Metazoa</taxon>
        <taxon>Ecdysozoa</taxon>
        <taxon>Arthropoda</taxon>
        <taxon>Hexapoda</taxon>
        <taxon>Insecta</taxon>
        <taxon>Pterygota</taxon>
        <taxon>Neoptera</taxon>
        <taxon>Endopterygota</taxon>
        <taxon>Hymenoptera</taxon>
        <taxon>Apocrita</taxon>
        <taxon>Aculeata</taxon>
        <taxon>Formicoidea</taxon>
        <taxon>Formicidae</taxon>
        <taxon>Myrmicinae</taxon>
        <taxon>Cardiocondyla</taxon>
    </lineage>
</organism>
<dbReference type="EMBL" id="JADYXP020000011">
    <property type="protein sequence ID" value="KAL0114008.1"/>
    <property type="molecule type" value="Genomic_DNA"/>
</dbReference>
<reference evidence="1 2" key="1">
    <citation type="submission" date="2023-03" db="EMBL/GenBank/DDBJ databases">
        <title>High recombination rates correlate with genetic variation in Cardiocondyla obscurior ants.</title>
        <authorList>
            <person name="Errbii M."/>
        </authorList>
    </citation>
    <scope>NUCLEOTIDE SEQUENCE [LARGE SCALE GENOMIC DNA]</scope>
    <source>
        <strain evidence="1">Alpha-2009</strain>
        <tissue evidence="1">Whole body</tissue>
    </source>
</reference>
<name>A0AAW2FG26_9HYME</name>
<accession>A0AAW2FG26</accession>
<dbReference type="Proteomes" id="UP001430953">
    <property type="component" value="Unassembled WGS sequence"/>
</dbReference>
<comment type="caution">
    <text evidence="1">The sequence shown here is derived from an EMBL/GenBank/DDBJ whole genome shotgun (WGS) entry which is preliminary data.</text>
</comment>
<evidence type="ECO:0000313" key="1">
    <source>
        <dbReference type="EMBL" id="KAL0114008.1"/>
    </source>
</evidence>
<protein>
    <submittedName>
        <fullName evidence="1">Uncharacterized protein</fullName>
    </submittedName>
</protein>
<dbReference type="AlphaFoldDB" id="A0AAW2FG26"/>
<keyword evidence="2" id="KW-1185">Reference proteome</keyword>
<evidence type="ECO:0000313" key="2">
    <source>
        <dbReference type="Proteomes" id="UP001430953"/>
    </source>
</evidence>